<dbReference type="Proteomes" id="UP001180737">
    <property type="component" value="Unassembled WGS sequence"/>
</dbReference>
<reference evidence="3" key="1">
    <citation type="submission" date="2024-05" db="EMBL/GenBank/DDBJ databases">
        <title>30 novel species of actinomycetes from the DSMZ collection.</title>
        <authorList>
            <person name="Nouioui I."/>
        </authorList>
    </citation>
    <scope>NUCLEOTIDE SEQUENCE</scope>
    <source>
        <strain evidence="3">DSM 3412</strain>
    </source>
</reference>
<evidence type="ECO:0000313" key="4">
    <source>
        <dbReference type="Proteomes" id="UP001180737"/>
    </source>
</evidence>
<dbReference type="PANTHER" id="PTHR30007">
    <property type="entry name" value="PHP DOMAIN PROTEIN"/>
    <property type="match status" value="1"/>
</dbReference>
<evidence type="ECO:0000259" key="1">
    <source>
        <dbReference type="Pfam" id="PF01609"/>
    </source>
</evidence>
<comment type="caution">
    <text evidence="3">The sequence shown here is derived from an EMBL/GenBank/DDBJ whole genome shotgun (WGS) entry which is preliminary data.</text>
</comment>
<gene>
    <name evidence="3" type="ORF">RM704_23005</name>
</gene>
<dbReference type="InterPro" id="IPR002559">
    <property type="entry name" value="Transposase_11"/>
</dbReference>
<protein>
    <submittedName>
        <fullName evidence="3">IS5 family transposase</fullName>
    </submittedName>
</protein>
<evidence type="ECO:0000313" key="3">
    <source>
        <dbReference type="EMBL" id="MDT0570307.1"/>
    </source>
</evidence>
<feature type="domain" description="Transposase IS4-like" evidence="1">
    <location>
        <begin position="107"/>
        <end position="259"/>
    </location>
</feature>
<dbReference type="InterPro" id="IPR025161">
    <property type="entry name" value="IS402-like_dom"/>
</dbReference>
<evidence type="ECO:0000259" key="2">
    <source>
        <dbReference type="Pfam" id="PF13340"/>
    </source>
</evidence>
<sequence length="279" mass="31325">MSERKPYPSDLSDARWALIEPTLTAWRKARLDRRPTGKPAKVELRDVFNAILYVNRTGIPWRYLPHDFPSHGTVYAYYAVWRDEGIFAQLNYDLTGLARVKEGRKPEPTASVIDTQSVKTSNNVPLTSQGTDVAKKIFGKKRGILTDTIGLILAVTVTAAGLSENALGIRLLDQAKEKYPTISKSWVDTGFKNAAVEHGARLGIDAEAVNRNPDARGFHVVKRRWVVERSIGWIMMRSRLARDYETLTASSEAMIHIASVDNLARRITDETTPAWRGTY</sequence>
<feature type="domain" description="Insertion element IS402-like" evidence="2">
    <location>
        <begin position="11"/>
        <end position="90"/>
    </location>
</feature>
<organism evidence="3 4">
    <name type="scientific">Streptomyces gottesmaniae</name>
    <dbReference type="NCBI Taxonomy" id="3075518"/>
    <lineage>
        <taxon>Bacteria</taxon>
        <taxon>Bacillati</taxon>
        <taxon>Actinomycetota</taxon>
        <taxon>Actinomycetes</taxon>
        <taxon>Kitasatosporales</taxon>
        <taxon>Streptomycetaceae</taxon>
        <taxon>Streptomyces</taxon>
    </lineage>
</organism>
<dbReference type="RefSeq" id="WP_033530257.1">
    <property type="nucleotide sequence ID" value="NZ_JAVRFJ010000020.1"/>
</dbReference>
<keyword evidence="4" id="KW-1185">Reference proteome</keyword>
<dbReference type="NCBIfam" id="NF033580">
    <property type="entry name" value="transpos_IS5_3"/>
    <property type="match status" value="1"/>
</dbReference>
<accession>A0ABU2Z148</accession>
<name>A0ABU2Z148_9ACTN</name>
<dbReference type="Pfam" id="PF01609">
    <property type="entry name" value="DDE_Tnp_1"/>
    <property type="match status" value="1"/>
</dbReference>
<dbReference type="PANTHER" id="PTHR30007:SF0">
    <property type="entry name" value="TRANSPOSASE"/>
    <property type="match status" value="1"/>
</dbReference>
<proteinExistence type="predicted"/>
<dbReference type="EMBL" id="JAVRFJ010000020">
    <property type="protein sequence ID" value="MDT0570307.1"/>
    <property type="molecule type" value="Genomic_DNA"/>
</dbReference>
<dbReference type="Pfam" id="PF13340">
    <property type="entry name" value="DUF4096"/>
    <property type="match status" value="1"/>
</dbReference>